<reference evidence="2 3" key="1">
    <citation type="submission" date="2024-01" db="EMBL/GenBank/DDBJ databases">
        <authorList>
            <person name="Zhang W."/>
            <person name="Zhu X."/>
        </authorList>
    </citation>
    <scope>NUCLEOTIDE SEQUENCE [LARGE SCALE GENOMIC DNA]</scope>
</reference>
<feature type="compositionally biased region" description="Polar residues" evidence="1">
    <location>
        <begin position="1"/>
        <end position="16"/>
    </location>
</feature>
<evidence type="ECO:0000313" key="3">
    <source>
        <dbReference type="Proteomes" id="UP001338816"/>
    </source>
</evidence>
<evidence type="ECO:0000256" key="1">
    <source>
        <dbReference type="SAM" id="MobiDB-lite"/>
    </source>
</evidence>
<evidence type="ECO:0000313" key="2">
    <source>
        <dbReference type="EMBL" id="WVW36889.1"/>
    </source>
</evidence>
<dbReference type="EMBL" id="PP083182">
    <property type="protein sequence ID" value="WVW36889.1"/>
    <property type="molecule type" value="Genomic_DNA"/>
</dbReference>
<feature type="compositionally biased region" description="Basic residues" evidence="1">
    <location>
        <begin position="29"/>
        <end position="38"/>
    </location>
</feature>
<accession>A0ABZ2BNM2</accession>
<feature type="region of interest" description="Disordered" evidence="1">
    <location>
        <begin position="1"/>
        <end position="50"/>
    </location>
</feature>
<name>A0ABZ2BNM2_9CAUD</name>
<dbReference type="Pfam" id="PF08200">
    <property type="entry name" value="Phage_T7_1_1"/>
    <property type="match status" value="1"/>
</dbReference>
<sequence length="50" mass="6180">MRTNFEPTTKRNNVINNEHGAEWQERKDRMKKRHKTKRGNSEKRNWKEAL</sequence>
<proteinExistence type="predicted"/>
<feature type="compositionally biased region" description="Basic and acidic residues" evidence="1">
    <location>
        <begin position="19"/>
        <end position="28"/>
    </location>
</feature>
<feature type="compositionally biased region" description="Basic and acidic residues" evidence="1">
    <location>
        <begin position="39"/>
        <end position="50"/>
    </location>
</feature>
<dbReference type="Proteomes" id="UP001338816">
    <property type="component" value="Segment"/>
</dbReference>
<dbReference type="InterPro" id="IPR013232">
    <property type="entry name" value="Phage_T7_Gp1.1"/>
</dbReference>
<protein>
    <recommendedName>
        <fullName evidence="4">Gp1.1</fullName>
    </recommendedName>
</protein>
<evidence type="ECO:0008006" key="4">
    <source>
        <dbReference type="Google" id="ProtNLM"/>
    </source>
</evidence>
<organism evidence="2 3">
    <name type="scientific">Escherichia phage P151</name>
    <dbReference type="NCBI Taxonomy" id="3114921"/>
    <lineage>
        <taxon>Viruses</taxon>
        <taxon>Duplodnaviria</taxon>
        <taxon>Heunggongvirae</taxon>
        <taxon>Uroviricota</taxon>
        <taxon>Caudoviricetes</taxon>
        <taxon>Autographivirales</taxon>
        <taxon>Autotranscriptaviridae</taxon>
        <taxon>Studiervirinae</taxon>
        <taxon>Berlinvirus</taxon>
        <taxon>Berlinvirus P151</taxon>
    </lineage>
</organism>
<keyword evidence="3" id="KW-1185">Reference proteome</keyword>